<sequence>MASILCFPPELWVMLMKLCDSPIDLNSLINASPDASQPFFADKRSILKSHIKAIRATFGSIPAAALLAARLRHAKQKEGLDTLDREEAEKKTDTEQFLMSRLGHLYALSTIITEAEWITSQYAPQAWDYYEHMNREDLPPLCVDPASLSNDMELSSREKQKFSRAVFRFESYCQAFFRGEEILFKGNTDSRRVCFEEEAGITEDRNTVNNFYSIVYYVFDQHWSLLGNVVEHLGATAIPPPNGIEADEADYHERGLDFNDRDWVLRQLHLCRFRYRTQLETHKLVHYLLSQGLSTLFELQRMSIEELTSFTLATFYRISLSQHPVILMMNGIDLHLKGIVGGDGWMPWLHINSLSFRRDDGWKCAKSFWDKKRVDEEK</sequence>
<evidence type="ECO:0000313" key="1">
    <source>
        <dbReference type="EMBL" id="KAH7268024.1"/>
    </source>
</evidence>
<dbReference type="OrthoDB" id="5098625at2759"/>
<keyword evidence="2" id="KW-1185">Reference proteome</keyword>
<reference evidence="1" key="1">
    <citation type="journal article" date="2021" name="Nat. Commun.">
        <title>Genetic determinants of endophytism in the Arabidopsis root mycobiome.</title>
        <authorList>
            <person name="Mesny F."/>
            <person name="Miyauchi S."/>
            <person name="Thiergart T."/>
            <person name="Pickel B."/>
            <person name="Atanasova L."/>
            <person name="Karlsson M."/>
            <person name="Huettel B."/>
            <person name="Barry K.W."/>
            <person name="Haridas S."/>
            <person name="Chen C."/>
            <person name="Bauer D."/>
            <person name="Andreopoulos W."/>
            <person name="Pangilinan J."/>
            <person name="LaButti K."/>
            <person name="Riley R."/>
            <person name="Lipzen A."/>
            <person name="Clum A."/>
            <person name="Drula E."/>
            <person name="Henrissat B."/>
            <person name="Kohler A."/>
            <person name="Grigoriev I.V."/>
            <person name="Martin F.M."/>
            <person name="Hacquard S."/>
        </authorList>
    </citation>
    <scope>NUCLEOTIDE SEQUENCE</scope>
    <source>
        <strain evidence="1">FSSC 5 MPI-SDFR-AT-0091</strain>
    </source>
</reference>
<accession>A0A9P9KT41</accession>
<dbReference type="Proteomes" id="UP000736672">
    <property type="component" value="Unassembled WGS sequence"/>
</dbReference>
<protein>
    <submittedName>
        <fullName evidence="1">Uncharacterized protein</fullName>
    </submittedName>
</protein>
<name>A0A9P9KT41_FUSSL</name>
<organism evidence="1 2">
    <name type="scientific">Fusarium solani</name>
    <name type="common">Filamentous fungus</name>
    <dbReference type="NCBI Taxonomy" id="169388"/>
    <lineage>
        <taxon>Eukaryota</taxon>
        <taxon>Fungi</taxon>
        <taxon>Dikarya</taxon>
        <taxon>Ascomycota</taxon>
        <taxon>Pezizomycotina</taxon>
        <taxon>Sordariomycetes</taxon>
        <taxon>Hypocreomycetidae</taxon>
        <taxon>Hypocreales</taxon>
        <taxon>Nectriaceae</taxon>
        <taxon>Fusarium</taxon>
        <taxon>Fusarium solani species complex</taxon>
    </lineage>
</organism>
<comment type="caution">
    <text evidence="1">The sequence shown here is derived from an EMBL/GenBank/DDBJ whole genome shotgun (WGS) entry which is preliminary data.</text>
</comment>
<dbReference type="EMBL" id="JAGTJS010000005">
    <property type="protein sequence ID" value="KAH7268024.1"/>
    <property type="molecule type" value="Genomic_DNA"/>
</dbReference>
<proteinExistence type="predicted"/>
<gene>
    <name evidence="1" type="ORF">B0J15DRAFT_544914</name>
</gene>
<dbReference type="AlphaFoldDB" id="A0A9P9KT41"/>
<evidence type="ECO:0000313" key="2">
    <source>
        <dbReference type="Proteomes" id="UP000736672"/>
    </source>
</evidence>